<dbReference type="InterPro" id="IPR011042">
    <property type="entry name" value="6-blade_b-propeller_TolB-like"/>
</dbReference>
<protein>
    <submittedName>
        <fullName evidence="5">S9 family peptidase</fullName>
    </submittedName>
</protein>
<dbReference type="Gene3D" id="2.120.10.30">
    <property type="entry name" value="TolB, C-terminal domain"/>
    <property type="match status" value="2"/>
</dbReference>
<comment type="similarity">
    <text evidence="1">Belongs to the peptidase S9C family.</text>
</comment>
<dbReference type="Pfam" id="PF00326">
    <property type="entry name" value="Peptidase_S9"/>
    <property type="match status" value="1"/>
</dbReference>
<name>A0A9J6P8C4_9CLOT</name>
<reference evidence="5" key="2">
    <citation type="submission" date="2021-04" db="EMBL/GenBank/DDBJ databases">
        <authorList>
            <person name="Dong X."/>
        </authorList>
    </citation>
    <scope>NUCLEOTIDE SEQUENCE</scope>
    <source>
        <strain evidence="5">ZWT</strain>
    </source>
</reference>
<reference evidence="5" key="1">
    <citation type="journal article" date="2021" name="mSystems">
        <title>Bacteria and Archaea Synergistically Convert Glycine Betaine to Biogenic Methane in the Formosa Cold Seep of the South China Sea.</title>
        <authorList>
            <person name="Li L."/>
            <person name="Zhang W."/>
            <person name="Zhang S."/>
            <person name="Song L."/>
            <person name="Sun Q."/>
            <person name="Zhang H."/>
            <person name="Xiang H."/>
            <person name="Dong X."/>
        </authorList>
    </citation>
    <scope>NUCLEOTIDE SEQUENCE</scope>
    <source>
        <strain evidence="5">ZWT</strain>
    </source>
</reference>
<evidence type="ECO:0000313" key="5">
    <source>
        <dbReference type="EMBL" id="MCM1992169.1"/>
    </source>
</evidence>
<dbReference type="SUPFAM" id="SSF53474">
    <property type="entry name" value="alpha/beta-Hydrolases"/>
    <property type="match status" value="1"/>
</dbReference>
<accession>A0A9J6P8C4</accession>
<keyword evidence="3" id="KW-0378">Hydrolase</keyword>
<dbReference type="InterPro" id="IPR001375">
    <property type="entry name" value="Peptidase_S9_cat"/>
</dbReference>
<dbReference type="PANTHER" id="PTHR42776">
    <property type="entry name" value="SERINE PEPTIDASE S9 FAMILY MEMBER"/>
    <property type="match status" value="1"/>
</dbReference>
<dbReference type="InterPro" id="IPR029058">
    <property type="entry name" value="AB_hydrolase_fold"/>
</dbReference>
<dbReference type="Proteomes" id="UP001056429">
    <property type="component" value="Unassembled WGS sequence"/>
</dbReference>
<evidence type="ECO:0000256" key="3">
    <source>
        <dbReference type="ARBA" id="ARBA00022801"/>
    </source>
</evidence>
<evidence type="ECO:0000259" key="4">
    <source>
        <dbReference type="Pfam" id="PF00326"/>
    </source>
</evidence>
<sequence length="656" mass="74938">MNKESYMSIEEVISLPTIESISISENGEYTAYVKKTTDWKDNEFRYHTWIYESKTKKHYPITTDKSESMTPKWSPQNDYLAFTANVGEKKNCKKQIFLRTSDEFNGIQITNSAEGINNFKWSPDGKGIYYTALEPESEEIKKRKETYEDFKYVDKDYKNNCLYYIELSRVLYKDIQLDDFLKKDDNKEEVVDNSTKLTNPEDFNVIGFDISPDGNRVALVCTPTSEMKYYMDTTVSLLSISSKKINRLNIEGYFYSNIAFSPGGNKIAYSKTPLGREAYRKKVTENQLLEIYDIEKEEVLLRLKELDRSIMVSKWTNCGILAYWQDKSNVVIGLISEAGTINTLYQDDICFFHDVSISSKGDNIAYIKAGKNSYFEAYVNDTKITNESKIYESKKLSCKELITWKTNGGLEIEGILSKPVDFNPEKKYPLLVSTHGGPAWAAFPIHNLDELFPIEQFIEKGFIVLEPNYRGSSGYGNEFLTSNYKNLGIGDYEDVISGVDNLIEKGFVNKDKVGVMGWSYGGYISAFCSTYSNRFKAISVCGGISNWVTNYANTDMPSFIIQYLGNNPWDNPDIYSKASPITYIKSACTPTLIQHGENDNRVPVPNAFELYRGLQDRNVESELVIINGLGHCAEKPGVSRIIMEQNLEWFSKYILD</sequence>
<dbReference type="RefSeq" id="WP_250861335.1">
    <property type="nucleotide sequence ID" value="NZ_JAGSOJ010000005.1"/>
</dbReference>
<dbReference type="GO" id="GO:0006508">
    <property type="term" value="P:proteolysis"/>
    <property type="evidence" value="ECO:0007669"/>
    <property type="project" value="UniProtKB-KW"/>
</dbReference>
<dbReference type="GO" id="GO:0004252">
    <property type="term" value="F:serine-type endopeptidase activity"/>
    <property type="evidence" value="ECO:0007669"/>
    <property type="project" value="TreeGrafter"/>
</dbReference>
<evidence type="ECO:0000256" key="2">
    <source>
        <dbReference type="ARBA" id="ARBA00022670"/>
    </source>
</evidence>
<feature type="domain" description="Peptidase S9 prolyl oligopeptidase catalytic" evidence="4">
    <location>
        <begin position="457"/>
        <end position="654"/>
    </location>
</feature>
<evidence type="ECO:0000256" key="1">
    <source>
        <dbReference type="ARBA" id="ARBA00010040"/>
    </source>
</evidence>
<proteinExistence type="inferred from homology"/>
<keyword evidence="2" id="KW-0645">Protease</keyword>
<comment type="caution">
    <text evidence="5">The sequence shown here is derived from an EMBL/GenBank/DDBJ whole genome shotgun (WGS) entry which is preliminary data.</text>
</comment>
<organism evidence="5 6">
    <name type="scientific">Oceanirhabdus seepicola</name>
    <dbReference type="NCBI Taxonomy" id="2828781"/>
    <lineage>
        <taxon>Bacteria</taxon>
        <taxon>Bacillati</taxon>
        <taxon>Bacillota</taxon>
        <taxon>Clostridia</taxon>
        <taxon>Eubacteriales</taxon>
        <taxon>Clostridiaceae</taxon>
        <taxon>Oceanirhabdus</taxon>
    </lineage>
</organism>
<dbReference type="PANTHER" id="PTHR42776:SF27">
    <property type="entry name" value="DIPEPTIDYL PEPTIDASE FAMILY MEMBER 6"/>
    <property type="match status" value="1"/>
</dbReference>
<dbReference type="Gene3D" id="3.40.50.1820">
    <property type="entry name" value="alpha/beta hydrolase"/>
    <property type="match status" value="1"/>
</dbReference>
<evidence type="ECO:0000313" key="6">
    <source>
        <dbReference type="Proteomes" id="UP001056429"/>
    </source>
</evidence>
<keyword evidence="6" id="KW-1185">Reference proteome</keyword>
<dbReference type="EMBL" id="JAGSOJ010000005">
    <property type="protein sequence ID" value="MCM1992169.1"/>
    <property type="molecule type" value="Genomic_DNA"/>
</dbReference>
<dbReference type="FunFam" id="3.40.50.1820:FF:000028">
    <property type="entry name" value="S9 family peptidase"/>
    <property type="match status" value="1"/>
</dbReference>
<gene>
    <name evidence="5" type="ORF">KDK92_20805</name>
</gene>
<dbReference type="SUPFAM" id="SSF82171">
    <property type="entry name" value="DPP6 N-terminal domain-like"/>
    <property type="match status" value="1"/>
</dbReference>
<dbReference type="AlphaFoldDB" id="A0A9J6P8C4"/>